<dbReference type="WBParaSite" id="HPBE_0001415601-mRNA-1">
    <property type="protein sequence ID" value="HPBE_0001415601-mRNA-1"/>
    <property type="gene ID" value="HPBE_0001415601"/>
</dbReference>
<sequence length="1746" mass="198735">LLARPSSTLRVALDTYHPPVYYRYKVAVSQTVDQLSDIHEDNFAANNYARHICFDLGKITTFPCNTTTLLQTLRTETTIKQLSIDITMSTKTEKESPHKDNLPRDEMDIIPQQQQDGKTFEEFLEEYSELTQRFQIPRKVTKSFLPLFLTGTARLKYLAIEERDNLPWEELVTTLATKLKNKATLIGEFARKVHTKTKYAFQGLGDKVVNHMDIDFFIKGLNPKVRKAIRRLPDMDDFESVVNRAEKEHRILQQEWKEENDSIQVVNAMLRDEKNMRITESRRGQQFNGNRRGNFNHRRTPTNRAPNPVRFERFSVPQRSQMMARSSRYPVGNRPFWNRFRPRPSFSQPYQPPYWQKPHQNAQPSYFSARPGPSFRPGALVNSISAGTHLLCICGNNIYANRFLLPPRVACSITSETPMIIAQAQLYMEQIPPVRMNATKCYRDSLAISVTTYIFITTSRTILGPRRMPIPRELCEEALKTNKINDHELITISPGIRTSEEIEDGSTGTAFWGTNTYLRSVFTLEEGEVASFDGESIISSIQNTENCTLTDGYCITEEYVFIWKPLLLSPRCRYTPLEIYDTLVTPQYAVIPALDVAFEFSFDQMLQKSLTAHCHMEHANFTTSHHILTFPSLPDDTSLEEFIDNISGQSDRRKRATHYGTDSDGKRFPLDIIMKLEPPPPIIKGPLDIIMKLEPPPPPIIKRIFGKDKLEDIPNFPTQPITDTRLLQEIRQWNVTNLDFLKRTRYYKTEDPRVKALRTIRYCEYRQRQIQHFKRIVRSRQLNQAESGVLQNLQQGYHPIFDKYLNEEFGPDAIQLVAKLEAPYFATGALSLLSTTTPPKLAPSATTPTTSTPKPTRPPATTSTLLSINIMDALGTFFPEAGRVTLPGDLLDTTSHLAKSTPIEPTSEEDTIITYYNGSDNRQGATPPITRLQELSENENSPLIPMNPFRPRIAAAPTHTMDFAVVIPSENLAFRRIFTNCTNPTWAARILLSRMDVSATRTTDGLAVTRCQPVTPDLIFKNHDVNGTCYLLTPVLVGEELWFLLPDTKDLTESSPTTPCPYSAKDQTTSSQRLFPPNMRINSVASTFLFRPPASFFRTIDSSDVAPNFQIAVLHQNQLEITNRLSKRGILTDTWMTVKNTILKARQTLTNIIISTTTELTEGVETFKRSILRIALWIIIPVVVAIVLIGCCIIYIKLYLLRRAATTASTALYEVARHFAPRNRNRMNRTVNAIGTPSPNGLEMESPLFVPRIYTIANAVNAVSPSASFIPKNTTAAAANGSIIHLITAIKLPVTIGKYTIHHQFWIAADTDCPAQLLLGSDFIRQLNKIGLPFSLDLHEHIITTGQEHHNLVQVHSVTLREETSRHVTVEGTTTLPPRTISVIRTRIHGFVPGELNEFLIEDNYRLADDLYIGRLSALRDKHKDQLRTVLRYRTDAFVGPDGHLVHYKREIRHRIDLIDNAPIPARKIYRVPLVKRHEIEKQINQMLTDGIIRESSPICAPIVLMASFSTNLTAFQEGDVTTIAGESFRIVRLSNGSLAAVPEHLELSEEQRDHLLQEAAQTGEEDKAAILVFLHDYEDLRRTVSRNLRAHEDRSVTMANVPDALALNPDGSRFLHFHTPEMQIYYVEEVLRVNVPLLYALTSKKTERAYVTIWSTLKDALNTANGAVPDRLRVVLDFERAAIKTVKRQPAADIRLRYRDFRRRNKIREKMRDCGAMMQNPNLTTVTVSRYCRRMSRFVSSKSYL</sequence>
<feature type="coiled-coil region" evidence="1">
    <location>
        <begin position="235"/>
        <end position="262"/>
    </location>
</feature>
<evidence type="ECO:0000256" key="2">
    <source>
        <dbReference type="SAM" id="MobiDB-lite"/>
    </source>
</evidence>
<organism evidence="4 5">
    <name type="scientific">Heligmosomoides polygyrus</name>
    <name type="common">Parasitic roundworm</name>
    <dbReference type="NCBI Taxonomy" id="6339"/>
    <lineage>
        <taxon>Eukaryota</taxon>
        <taxon>Metazoa</taxon>
        <taxon>Ecdysozoa</taxon>
        <taxon>Nematoda</taxon>
        <taxon>Chromadorea</taxon>
        <taxon>Rhabditida</taxon>
        <taxon>Rhabditina</taxon>
        <taxon>Rhabditomorpha</taxon>
        <taxon>Strongyloidea</taxon>
        <taxon>Heligmosomidae</taxon>
        <taxon>Heligmosomoides</taxon>
    </lineage>
</organism>
<reference evidence="5" key="1">
    <citation type="submission" date="2019-09" db="UniProtKB">
        <authorList>
            <consortium name="WormBaseParasite"/>
        </authorList>
    </citation>
    <scope>IDENTIFICATION</scope>
</reference>
<dbReference type="Gene3D" id="3.10.10.10">
    <property type="entry name" value="HIV Type 1 Reverse Transcriptase, subunit A, domain 1"/>
    <property type="match status" value="1"/>
</dbReference>
<name>A0A183FZH3_HELPZ</name>
<dbReference type="InterPro" id="IPR032567">
    <property type="entry name" value="RTL1-rel"/>
</dbReference>
<evidence type="ECO:0000256" key="3">
    <source>
        <dbReference type="SAM" id="Phobius"/>
    </source>
</evidence>
<keyword evidence="3" id="KW-1133">Transmembrane helix</keyword>
<keyword evidence="4" id="KW-1185">Reference proteome</keyword>
<dbReference type="Proteomes" id="UP000050761">
    <property type="component" value="Unassembled WGS sequence"/>
</dbReference>
<dbReference type="PANTHER" id="PTHR15503">
    <property type="entry name" value="LDOC1 RELATED"/>
    <property type="match status" value="1"/>
</dbReference>
<feature type="coiled-coil region" evidence="1">
    <location>
        <begin position="1546"/>
        <end position="1595"/>
    </location>
</feature>
<evidence type="ECO:0000313" key="5">
    <source>
        <dbReference type="WBParaSite" id="HPBE_0001415601-mRNA-1"/>
    </source>
</evidence>
<accession>A0A183FZH3</accession>
<keyword evidence="3" id="KW-0812">Transmembrane</keyword>
<feature type="transmembrane region" description="Helical" evidence="3">
    <location>
        <begin position="1174"/>
        <end position="1196"/>
    </location>
</feature>
<feature type="region of interest" description="Disordered" evidence="2">
    <location>
        <begin position="286"/>
        <end position="308"/>
    </location>
</feature>
<proteinExistence type="predicted"/>
<keyword evidence="1" id="KW-0175">Coiled coil</keyword>
<evidence type="ECO:0000313" key="4">
    <source>
        <dbReference type="Proteomes" id="UP000050761"/>
    </source>
</evidence>
<dbReference type="PANTHER" id="PTHR15503:SF22">
    <property type="entry name" value="TRANSPOSON TY3-I GAG POLYPROTEIN"/>
    <property type="match status" value="1"/>
</dbReference>
<protein>
    <submittedName>
        <fullName evidence="5">Reverse transcriptase domain-containing protein</fullName>
    </submittedName>
</protein>
<feature type="region of interest" description="Disordered" evidence="2">
    <location>
        <begin position="836"/>
        <end position="861"/>
    </location>
</feature>
<dbReference type="Gene3D" id="2.40.70.10">
    <property type="entry name" value="Acid Proteases"/>
    <property type="match status" value="1"/>
</dbReference>
<keyword evidence="3" id="KW-0472">Membrane</keyword>
<dbReference type="InterPro" id="IPR043502">
    <property type="entry name" value="DNA/RNA_pol_sf"/>
</dbReference>
<dbReference type="InterPro" id="IPR021109">
    <property type="entry name" value="Peptidase_aspartic_dom_sf"/>
</dbReference>
<evidence type="ECO:0000256" key="1">
    <source>
        <dbReference type="SAM" id="Coils"/>
    </source>
</evidence>
<dbReference type="SUPFAM" id="SSF56672">
    <property type="entry name" value="DNA/RNA polymerases"/>
    <property type="match status" value="1"/>
</dbReference>